<name>A0A7T1LBX7_STRSU</name>
<proteinExistence type="predicted"/>
<reference evidence="1 2" key="1">
    <citation type="submission" date="2020-12" db="EMBL/GenBank/DDBJ databases">
        <title>Nonconservative transfer and diversity of a new family of integrative and conjugative elements associated with antibiotic resistance in zoonotic pathogen Streptococcus suis.</title>
        <authorList>
            <person name="Huang J."/>
        </authorList>
    </citation>
    <scope>NUCLEOTIDE SEQUENCE [LARGE SCALE GENOMIC DNA]</scope>
    <source>
        <strain evidence="1 2">YZDH1</strain>
    </source>
</reference>
<dbReference type="RefSeq" id="WP_170244290.1">
    <property type="nucleotide sequence ID" value="NZ_CP065430.1"/>
</dbReference>
<sequence length="60" mass="6905">MRPKRYPYKKSAQRQTKKGITYKFVNTEKSVIADALDVSIDESNEGRKYGRKNIILAIAD</sequence>
<evidence type="ECO:0000313" key="1">
    <source>
        <dbReference type="EMBL" id="QPO27556.1"/>
    </source>
</evidence>
<dbReference type="AlphaFoldDB" id="A0A7T1LBX7"/>
<dbReference type="EMBL" id="CP065430">
    <property type="protein sequence ID" value="QPO27556.1"/>
    <property type="molecule type" value="Genomic_DNA"/>
</dbReference>
<accession>A0A7T1LBX7</accession>
<dbReference type="Proteomes" id="UP000594569">
    <property type="component" value="Chromosome"/>
</dbReference>
<evidence type="ECO:0000313" key="2">
    <source>
        <dbReference type="Proteomes" id="UP000594569"/>
    </source>
</evidence>
<gene>
    <name evidence="1" type="ORF">I5V48_05315</name>
</gene>
<organism evidence="1 2">
    <name type="scientific">Streptococcus suis</name>
    <dbReference type="NCBI Taxonomy" id="1307"/>
    <lineage>
        <taxon>Bacteria</taxon>
        <taxon>Bacillati</taxon>
        <taxon>Bacillota</taxon>
        <taxon>Bacilli</taxon>
        <taxon>Lactobacillales</taxon>
        <taxon>Streptococcaceae</taxon>
        <taxon>Streptococcus</taxon>
    </lineage>
</organism>
<protein>
    <submittedName>
        <fullName evidence="1">Uncharacterized protein</fullName>
    </submittedName>
</protein>